<dbReference type="AlphaFoldDB" id="A0A2V3PL29"/>
<dbReference type="EMBL" id="QICL01000019">
    <property type="protein sequence ID" value="PXV62483.1"/>
    <property type="molecule type" value="Genomic_DNA"/>
</dbReference>
<reference evidence="9 10" key="1">
    <citation type="submission" date="2018-03" db="EMBL/GenBank/DDBJ databases">
        <title>Genomic Encyclopedia of Archaeal and Bacterial Type Strains, Phase II (KMG-II): from individual species to whole genera.</title>
        <authorList>
            <person name="Goeker M."/>
        </authorList>
    </citation>
    <scope>NUCLEOTIDE SEQUENCE [LARGE SCALE GENOMIC DNA]</scope>
    <source>
        <strain evidence="9 10">DSM 100214</strain>
    </source>
</reference>
<dbReference type="PANTHER" id="PTHR43774">
    <property type="entry name" value="PEPTIDE METHIONINE SULFOXIDE REDUCTASE"/>
    <property type="match status" value="1"/>
</dbReference>
<dbReference type="Pfam" id="PF01625">
    <property type="entry name" value="PMSR"/>
    <property type="match status" value="1"/>
</dbReference>
<name>A0A2V3PL29_9BACT</name>
<protein>
    <recommendedName>
        <fullName evidence="7">Peptide methionine sulfoxide reductase MsrA</fullName>
        <shortName evidence="7">Protein-methionine-S-oxide reductase</shortName>
        <ecNumber evidence="7">1.8.4.11</ecNumber>
    </recommendedName>
    <alternativeName>
        <fullName evidence="7">Peptide-methionine (S)-S-oxide reductase</fullName>
        <shortName evidence="7">Peptide Met(O) reductase</shortName>
    </alternativeName>
</protein>
<dbReference type="Proteomes" id="UP000247973">
    <property type="component" value="Unassembled WGS sequence"/>
</dbReference>
<evidence type="ECO:0000259" key="8">
    <source>
        <dbReference type="PROSITE" id="PS51790"/>
    </source>
</evidence>
<sequence>MIMKSRNKYFTLLGNTIKYIIVLSCFLSVQVSCAQKAENLKQKEMKYNKLTPEEERVIVYKGTEAPYTGEYVNNKQPGTYVCKRCDAPLYKSADKFDSHCGWPSFDDEIPGAVKRVPDADGLRTEIICANCGAHLGHVFLGEGFTNKETRHCVNSISLKFIPDVNKNIRKAYFASGCFWGTEYYFMKAKGVTHTTVGYMGGHVDHPTYEQVCTGKTGHLETTEVEYDTKQTNYDELVKLFFETHDFTQTNGQGPDIGSQYLSCIFYNNEEEKQIAQKYITILESKGFKVATMLKPASTFWKAEDYHQQYYEHKGTTPYCHIYKKIF</sequence>
<dbReference type="InterPro" id="IPR036509">
    <property type="entry name" value="Met_Sox_Rdtase_MsrA_sf"/>
</dbReference>
<keyword evidence="2" id="KW-0511">Multifunctional enzyme</keyword>
<dbReference type="NCBIfam" id="NF004036">
    <property type="entry name" value="PRK05508.1"/>
    <property type="match status" value="1"/>
</dbReference>
<evidence type="ECO:0000313" key="10">
    <source>
        <dbReference type="Proteomes" id="UP000247973"/>
    </source>
</evidence>
<comment type="catalytic activity">
    <reaction evidence="5">
        <text>L-methionyl-[protein] + [thioredoxin]-disulfide + H2O = L-methionyl-(R)-S-oxide-[protein] + [thioredoxin]-dithiol</text>
        <dbReference type="Rhea" id="RHEA:24164"/>
        <dbReference type="Rhea" id="RHEA-COMP:10698"/>
        <dbReference type="Rhea" id="RHEA-COMP:10700"/>
        <dbReference type="Rhea" id="RHEA-COMP:12313"/>
        <dbReference type="Rhea" id="RHEA-COMP:12314"/>
        <dbReference type="ChEBI" id="CHEBI:15377"/>
        <dbReference type="ChEBI" id="CHEBI:16044"/>
        <dbReference type="ChEBI" id="CHEBI:29950"/>
        <dbReference type="ChEBI" id="CHEBI:45764"/>
        <dbReference type="ChEBI" id="CHEBI:50058"/>
        <dbReference type="EC" id="1.8.4.12"/>
    </reaction>
</comment>
<keyword evidence="10" id="KW-1185">Reference proteome</keyword>
<dbReference type="Gene3D" id="3.30.1060.10">
    <property type="entry name" value="Peptide methionine sulphoxide reductase MsrA"/>
    <property type="match status" value="1"/>
</dbReference>
<dbReference type="EC" id="1.8.4.11" evidence="7"/>
<dbReference type="GO" id="GO:0008113">
    <property type="term" value="F:peptide-methionine (S)-S-oxide reductase activity"/>
    <property type="evidence" value="ECO:0007669"/>
    <property type="project" value="UniProtKB-UniRule"/>
</dbReference>
<feature type="domain" description="MsrB" evidence="8">
    <location>
        <begin position="43"/>
        <end position="163"/>
    </location>
</feature>
<dbReference type="GO" id="GO:0033744">
    <property type="term" value="F:L-methionine:thioredoxin-disulfide S-oxidoreductase activity"/>
    <property type="evidence" value="ECO:0007669"/>
    <property type="project" value="RHEA"/>
</dbReference>
<organism evidence="9 10">
    <name type="scientific">Dysgonomonas alginatilytica</name>
    <dbReference type="NCBI Taxonomy" id="1605892"/>
    <lineage>
        <taxon>Bacteria</taxon>
        <taxon>Pseudomonadati</taxon>
        <taxon>Bacteroidota</taxon>
        <taxon>Bacteroidia</taxon>
        <taxon>Bacteroidales</taxon>
        <taxon>Dysgonomonadaceae</taxon>
        <taxon>Dysgonomonas</taxon>
    </lineage>
</organism>
<gene>
    <name evidence="7" type="primary">msrA</name>
    <name evidence="9" type="ORF">CLV62_11923</name>
</gene>
<evidence type="ECO:0000256" key="4">
    <source>
        <dbReference type="ARBA" id="ARBA00047806"/>
    </source>
</evidence>
<dbReference type="NCBIfam" id="TIGR00357">
    <property type="entry name" value="peptide-methionine (R)-S-oxide reductase MsrB"/>
    <property type="match status" value="1"/>
</dbReference>
<dbReference type="SUPFAM" id="SSF55068">
    <property type="entry name" value="Peptide methionine sulfoxide reductase"/>
    <property type="match status" value="1"/>
</dbReference>
<dbReference type="Gene3D" id="2.170.150.20">
    <property type="entry name" value="Peptide methionine sulfoxide reductase"/>
    <property type="match status" value="1"/>
</dbReference>
<proteinExistence type="inferred from homology"/>
<comment type="similarity">
    <text evidence="7">Belongs to the MsrA Met sulfoxide reductase family.</text>
</comment>
<evidence type="ECO:0000313" key="9">
    <source>
        <dbReference type="EMBL" id="PXV62483.1"/>
    </source>
</evidence>
<dbReference type="HAMAP" id="MF_01401">
    <property type="entry name" value="MsrA"/>
    <property type="match status" value="1"/>
</dbReference>
<evidence type="ECO:0000256" key="6">
    <source>
        <dbReference type="ARBA" id="ARBA00048782"/>
    </source>
</evidence>
<comment type="function">
    <text evidence="3 7">Has an important function as a repair enzyme for proteins that have been inactivated by oxidation. Catalyzes the reversible oxidation-reduction of methionine sulfoxide in proteins to methionine.</text>
</comment>
<evidence type="ECO:0000256" key="1">
    <source>
        <dbReference type="ARBA" id="ARBA00023002"/>
    </source>
</evidence>
<accession>A0A2V3PL29</accession>
<dbReference type="NCBIfam" id="NF004042">
    <property type="entry name" value="PRK05550.1"/>
    <property type="match status" value="1"/>
</dbReference>
<evidence type="ECO:0000256" key="2">
    <source>
        <dbReference type="ARBA" id="ARBA00023268"/>
    </source>
</evidence>
<keyword evidence="1 7" id="KW-0560">Oxidoreductase</keyword>
<comment type="catalytic activity">
    <reaction evidence="6 7">
        <text>[thioredoxin]-disulfide + L-methionine + H2O = L-methionine (S)-S-oxide + [thioredoxin]-dithiol</text>
        <dbReference type="Rhea" id="RHEA:19993"/>
        <dbReference type="Rhea" id="RHEA-COMP:10698"/>
        <dbReference type="Rhea" id="RHEA-COMP:10700"/>
        <dbReference type="ChEBI" id="CHEBI:15377"/>
        <dbReference type="ChEBI" id="CHEBI:29950"/>
        <dbReference type="ChEBI" id="CHEBI:50058"/>
        <dbReference type="ChEBI" id="CHEBI:57844"/>
        <dbReference type="ChEBI" id="CHEBI:58772"/>
        <dbReference type="EC" id="1.8.4.11"/>
    </reaction>
</comment>
<comment type="caution">
    <text evidence="9">The sequence shown here is derived from an EMBL/GenBank/DDBJ whole genome shotgun (WGS) entry which is preliminary data.</text>
</comment>
<evidence type="ECO:0000256" key="3">
    <source>
        <dbReference type="ARBA" id="ARBA00024679"/>
    </source>
</evidence>
<dbReference type="PROSITE" id="PS51790">
    <property type="entry name" value="MSRB"/>
    <property type="match status" value="1"/>
</dbReference>
<dbReference type="InterPro" id="IPR002569">
    <property type="entry name" value="Met_Sox_Rdtase_MsrA_dom"/>
</dbReference>
<dbReference type="InterPro" id="IPR011057">
    <property type="entry name" value="Mss4-like_sf"/>
</dbReference>
<evidence type="ECO:0000256" key="7">
    <source>
        <dbReference type="HAMAP-Rule" id="MF_01401"/>
    </source>
</evidence>
<dbReference type="Pfam" id="PF01641">
    <property type="entry name" value="SelR"/>
    <property type="match status" value="1"/>
</dbReference>
<dbReference type="PANTHER" id="PTHR43774:SF1">
    <property type="entry name" value="PEPTIDE METHIONINE SULFOXIDE REDUCTASE MSRA 2"/>
    <property type="match status" value="1"/>
</dbReference>
<dbReference type="InterPro" id="IPR002579">
    <property type="entry name" value="Met_Sox_Rdtase_MsrB_dom"/>
</dbReference>
<dbReference type="SUPFAM" id="SSF51316">
    <property type="entry name" value="Mss4-like"/>
    <property type="match status" value="1"/>
</dbReference>
<feature type="active site" evidence="7">
    <location>
        <position position="177"/>
    </location>
</feature>
<dbReference type="NCBIfam" id="TIGR00401">
    <property type="entry name" value="msrA"/>
    <property type="match status" value="1"/>
</dbReference>
<comment type="catalytic activity">
    <reaction evidence="4 7">
        <text>L-methionyl-[protein] + [thioredoxin]-disulfide + H2O = L-methionyl-(S)-S-oxide-[protein] + [thioredoxin]-dithiol</text>
        <dbReference type="Rhea" id="RHEA:14217"/>
        <dbReference type="Rhea" id="RHEA-COMP:10698"/>
        <dbReference type="Rhea" id="RHEA-COMP:10700"/>
        <dbReference type="Rhea" id="RHEA-COMP:12313"/>
        <dbReference type="Rhea" id="RHEA-COMP:12315"/>
        <dbReference type="ChEBI" id="CHEBI:15377"/>
        <dbReference type="ChEBI" id="CHEBI:16044"/>
        <dbReference type="ChEBI" id="CHEBI:29950"/>
        <dbReference type="ChEBI" id="CHEBI:44120"/>
        <dbReference type="ChEBI" id="CHEBI:50058"/>
        <dbReference type="EC" id="1.8.4.11"/>
    </reaction>
</comment>
<evidence type="ECO:0000256" key="5">
    <source>
        <dbReference type="ARBA" id="ARBA00048488"/>
    </source>
</evidence>
<dbReference type="GO" id="GO:0033743">
    <property type="term" value="F:peptide-methionine (R)-S-oxide reductase activity"/>
    <property type="evidence" value="ECO:0007669"/>
    <property type="project" value="UniProtKB-EC"/>
</dbReference>